<evidence type="ECO:0000313" key="2">
    <source>
        <dbReference type="Proteomes" id="UP000176604"/>
    </source>
</evidence>
<sequence>MRLMIDYPYGSMQEIKESKIELSRLAGNRRVIPTPSVLLGVNSAEESLSAGAHHMRGIPRQGFGMT</sequence>
<dbReference type="STRING" id="1802397.A3J43_00070"/>
<evidence type="ECO:0000313" key="1">
    <source>
        <dbReference type="EMBL" id="OGL77166.1"/>
    </source>
</evidence>
<proteinExistence type="predicted"/>
<dbReference type="Proteomes" id="UP000176604">
    <property type="component" value="Unassembled WGS sequence"/>
</dbReference>
<organism evidence="1 2">
    <name type="scientific">Candidatus Uhrbacteria bacterium RIFCSPHIGHO2_12_FULL_54_23</name>
    <dbReference type="NCBI Taxonomy" id="1802397"/>
    <lineage>
        <taxon>Bacteria</taxon>
        <taxon>Candidatus Uhriibacteriota</taxon>
    </lineage>
</organism>
<name>A0A1F7UFV7_9BACT</name>
<reference evidence="1 2" key="1">
    <citation type="journal article" date="2016" name="Nat. Commun.">
        <title>Thousands of microbial genomes shed light on interconnected biogeochemical processes in an aquifer system.</title>
        <authorList>
            <person name="Anantharaman K."/>
            <person name="Brown C.T."/>
            <person name="Hug L.A."/>
            <person name="Sharon I."/>
            <person name="Castelle C.J."/>
            <person name="Probst A.J."/>
            <person name="Thomas B.C."/>
            <person name="Singh A."/>
            <person name="Wilkins M.J."/>
            <person name="Karaoz U."/>
            <person name="Brodie E.L."/>
            <person name="Williams K.H."/>
            <person name="Hubbard S.S."/>
            <person name="Banfield J.F."/>
        </authorList>
    </citation>
    <scope>NUCLEOTIDE SEQUENCE [LARGE SCALE GENOMIC DNA]</scope>
</reference>
<dbReference type="EMBL" id="MGEF01000064">
    <property type="protein sequence ID" value="OGL77166.1"/>
    <property type="molecule type" value="Genomic_DNA"/>
</dbReference>
<accession>A0A1F7UFV7</accession>
<comment type="caution">
    <text evidence="1">The sequence shown here is derived from an EMBL/GenBank/DDBJ whole genome shotgun (WGS) entry which is preliminary data.</text>
</comment>
<gene>
    <name evidence="1" type="ORF">A3J43_00070</name>
</gene>
<protein>
    <submittedName>
        <fullName evidence="1">Uncharacterized protein</fullName>
    </submittedName>
</protein>
<dbReference type="AlphaFoldDB" id="A0A1F7UFV7"/>